<dbReference type="KEGG" id="slb:AWJ20_478"/>
<dbReference type="Gene3D" id="2.130.10.10">
    <property type="entry name" value="YVTN repeat-like/Quinoprotein amine dehydrogenase"/>
    <property type="match status" value="1"/>
</dbReference>
<keyword evidence="4" id="KW-1185">Reference proteome</keyword>
<feature type="domain" description="RSE1/DDB1/CPSF1 C-terminal" evidence="1">
    <location>
        <begin position="158"/>
        <end position="486"/>
    </location>
</feature>
<dbReference type="InterPro" id="IPR004871">
    <property type="entry name" value="RSE1/DDB1/CPSF1_C"/>
</dbReference>
<reference evidence="3 4" key="1">
    <citation type="submission" date="2016-02" db="EMBL/GenBank/DDBJ databases">
        <title>Complete genome sequence and transcriptome regulation of the pentose utilising yeast Sugiyamaella lignohabitans.</title>
        <authorList>
            <person name="Bellasio M."/>
            <person name="Peymann A."/>
            <person name="Valli M."/>
            <person name="Sipitzky M."/>
            <person name="Graf A."/>
            <person name="Sauer M."/>
            <person name="Marx H."/>
            <person name="Mattanovich D."/>
        </authorList>
    </citation>
    <scope>NUCLEOTIDE SEQUENCE [LARGE SCALE GENOMIC DNA]</scope>
    <source>
        <strain evidence="3 4">CBS 10342</strain>
    </source>
</reference>
<evidence type="ECO:0000313" key="3">
    <source>
        <dbReference type="EMBL" id="ANB12229.1"/>
    </source>
</evidence>
<dbReference type="Proteomes" id="UP000189580">
    <property type="component" value="Chromosome a"/>
</dbReference>
<dbReference type="Pfam" id="PF23726">
    <property type="entry name" value="Beta-prop_RSE1_2nd"/>
    <property type="match status" value="1"/>
</dbReference>
<evidence type="ECO:0000259" key="1">
    <source>
        <dbReference type="Pfam" id="PF03178"/>
    </source>
</evidence>
<dbReference type="OrthoDB" id="6109at2759"/>
<dbReference type="InterPro" id="IPR015943">
    <property type="entry name" value="WD40/YVTN_repeat-like_dom_sf"/>
</dbReference>
<sequence>MKVEALSAPLVAEDVVDVTLEVVGNFGNRGLSAIVVTGDSPQVILKGSHNPVRIHPFIGTPCWGFTLFNTESVENGFAYVDDQSILRIATLSDTIDYENAWPVQRVLLGQSVTNLCYHSTAQVYVVSTCKPIPYNALDADDVPLQGLVEGFPAAKSFQSSVKMVSPLTWTVIDEFDLAENEVILAMKAVKLEVSERQKLSKEYIAFGTSFLRGEDLAAKGVFYVYDCIDVVPEPGRPETNHKLKEVGNEATKGAVTAVCEVNGHLLVSQGQKVVVRNIQEDKSIIPVAFMDLGIYVSSVAKVKNLLLLTDAMRNTIIAGFGQEPYRMSTISKDFRQLEATSSEFIYSNGSLYAIVADRDRRLHLLQYDPDDPSSLSGQKLIRRSEFFTGKHFSSMVSAPINDVRKDVTLVPLCAADDGTIATVLPLSEASYRALYVIQQQIIDKDDHTACLNPRMHRAHGSELVTNLQMTSSGRSLLDYDVISRYIKLPLDRRQQYARKVGRNGTLEVVTNVTVIENCLNYI</sequence>
<dbReference type="RefSeq" id="XP_018734706.1">
    <property type="nucleotide sequence ID" value="XM_018881874.1"/>
</dbReference>
<accession>A0A167CXI4</accession>
<gene>
    <name evidence="3" type="primary">CFT1</name>
    <name evidence="3" type="ORF">AWJ20_478</name>
</gene>
<evidence type="ECO:0000259" key="2">
    <source>
        <dbReference type="Pfam" id="PF23726"/>
    </source>
</evidence>
<dbReference type="Pfam" id="PF03178">
    <property type="entry name" value="CPSF_A"/>
    <property type="match status" value="1"/>
</dbReference>
<protein>
    <submittedName>
        <fullName evidence="3">Cft1p</fullName>
    </submittedName>
</protein>
<feature type="domain" description="RSE1/DDB1/CPSF1 second beta-propeller" evidence="2">
    <location>
        <begin position="29"/>
        <end position="91"/>
    </location>
</feature>
<dbReference type="InterPro" id="IPR050358">
    <property type="entry name" value="RSE1/DDB1/CFT1"/>
</dbReference>
<organism evidence="3 4">
    <name type="scientific">Sugiyamaella lignohabitans</name>
    <dbReference type="NCBI Taxonomy" id="796027"/>
    <lineage>
        <taxon>Eukaryota</taxon>
        <taxon>Fungi</taxon>
        <taxon>Dikarya</taxon>
        <taxon>Ascomycota</taxon>
        <taxon>Saccharomycotina</taxon>
        <taxon>Dipodascomycetes</taxon>
        <taxon>Dipodascales</taxon>
        <taxon>Trichomonascaceae</taxon>
        <taxon>Sugiyamaella</taxon>
    </lineage>
</organism>
<dbReference type="PANTHER" id="PTHR10644">
    <property type="entry name" value="DNA REPAIR/RNA PROCESSING CPSF FAMILY"/>
    <property type="match status" value="1"/>
</dbReference>
<dbReference type="GeneID" id="30036948"/>
<dbReference type="EMBL" id="CP014501">
    <property type="protein sequence ID" value="ANB12229.1"/>
    <property type="molecule type" value="Genomic_DNA"/>
</dbReference>
<dbReference type="AlphaFoldDB" id="A0A167CXI4"/>
<evidence type="ECO:0000313" key="4">
    <source>
        <dbReference type="Proteomes" id="UP000189580"/>
    </source>
</evidence>
<name>A0A167CXI4_9ASCO</name>
<dbReference type="GO" id="GO:0003676">
    <property type="term" value="F:nucleic acid binding"/>
    <property type="evidence" value="ECO:0007669"/>
    <property type="project" value="InterPro"/>
</dbReference>
<proteinExistence type="predicted"/>
<dbReference type="GO" id="GO:0006397">
    <property type="term" value="P:mRNA processing"/>
    <property type="evidence" value="ECO:0007669"/>
    <property type="project" value="UniProtKB-KW"/>
</dbReference>
<dbReference type="GO" id="GO:0005634">
    <property type="term" value="C:nucleus"/>
    <property type="evidence" value="ECO:0007669"/>
    <property type="project" value="InterPro"/>
</dbReference>
<dbReference type="InterPro" id="IPR058543">
    <property type="entry name" value="Beta-prop_RSE1/DDB1/CPSF1_2nd"/>
</dbReference>